<sequence>MYSLNFYDFLLIVNPRFIGFSQSSIAEGLVLMEYKPKISEKWSIYSRVQGLYSETLQDGMHARSYLMLRMGLTYKTITFGAGANFDRYGPFKESKENYGVFAATTLFN</sequence>
<proteinExistence type="predicted"/>
<name>A0A0J7IBG5_9FLAO</name>
<dbReference type="PATRIC" id="fig|558151.6.peg.2990"/>
<evidence type="ECO:0000313" key="1">
    <source>
        <dbReference type="EMBL" id="KMQ63234.1"/>
    </source>
</evidence>
<evidence type="ECO:0000313" key="2">
    <source>
        <dbReference type="Proteomes" id="UP000036261"/>
    </source>
</evidence>
<protein>
    <recommendedName>
        <fullName evidence="3">Alginate export domain-containing protein</fullName>
    </recommendedName>
</protein>
<organism evidence="1 2">
    <name type="scientific">Chryseobacterium angstadtii</name>
    <dbReference type="NCBI Taxonomy" id="558151"/>
    <lineage>
        <taxon>Bacteria</taxon>
        <taxon>Pseudomonadati</taxon>
        <taxon>Bacteroidota</taxon>
        <taxon>Flavobacteriia</taxon>
        <taxon>Flavobacteriales</taxon>
        <taxon>Weeksellaceae</taxon>
        <taxon>Chryseobacterium group</taxon>
        <taxon>Chryseobacterium</taxon>
    </lineage>
</organism>
<dbReference type="AlphaFoldDB" id="A0A0J7IBG5"/>
<dbReference type="EMBL" id="LFND01000004">
    <property type="protein sequence ID" value="KMQ63234.1"/>
    <property type="molecule type" value="Genomic_DNA"/>
</dbReference>
<dbReference type="Proteomes" id="UP000036261">
    <property type="component" value="Unassembled WGS sequence"/>
</dbReference>
<comment type="caution">
    <text evidence="1">The sequence shown here is derived from an EMBL/GenBank/DDBJ whole genome shotgun (WGS) entry which is preliminary data.</text>
</comment>
<accession>A0A0J7IBG5</accession>
<gene>
    <name evidence="1" type="ORF">ACM46_14140</name>
</gene>
<reference evidence="1 2" key="1">
    <citation type="journal article" date="2013" name="Int. J. Syst. Evol. Microbiol.">
        <title>Chryseobacterium angstadtii sp. nov., isolated from a newt tank.</title>
        <authorList>
            <person name="Kirk K.E."/>
            <person name="Hoffman J.A."/>
            <person name="Smith K.A."/>
            <person name="Strahan B.L."/>
            <person name="Failor K.C."/>
            <person name="Krebs J.E."/>
            <person name="Gale A.N."/>
            <person name="Do T.D."/>
            <person name="Sontag T.C."/>
            <person name="Batties A.M."/>
            <person name="Mistiszyn K."/>
            <person name="Newman J.D."/>
        </authorList>
    </citation>
    <scope>NUCLEOTIDE SEQUENCE [LARGE SCALE GENOMIC DNA]</scope>
    <source>
        <strain evidence="1 2">KM</strain>
    </source>
</reference>
<keyword evidence="2" id="KW-1185">Reference proteome</keyword>
<evidence type="ECO:0008006" key="3">
    <source>
        <dbReference type="Google" id="ProtNLM"/>
    </source>
</evidence>